<evidence type="ECO:0008006" key="2">
    <source>
        <dbReference type="Google" id="ProtNLM"/>
    </source>
</evidence>
<comment type="caution">
    <text evidence="1">The sequence shown here is derived from an EMBL/GenBank/DDBJ whole genome shotgun (WGS) entry which is preliminary data.</text>
</comment>
<dbReference type="EMBL" id="VSSQ01003381">
    <property type="protein sequence ID" value="MPM20438.1"/>
    <property type="molecule type" value="Genomic_DNA"/>
</dbReference>
<reference evidence="1" key="1">
    <citation type="submission" date="2019-08" db="EMBL/GenBank/DDBJ databases">
        <authorList>
            <person name="Kucharzyk K."/>
            <person name="Murdoch R.W."/>
            <person name="Higgins S."/>
            <person name="Loffler F."/>
        </authorList>
    </citation>
    <scope>NUCLEOTIDE SEQUENCE</scope>
</reference>
<protein>
    <recommendedName>
        <fullName evidence="2">NYN domain-containing protein</fullName>
    </recommendedName>
</protein>
<gene>
    <name evidence="1" type="ORF">SDC9_66868</name>
</gene>
<name>A0A644XXB8_9ZZZZ</name>
<evidence type="ECO:0000313" key="1">
    <source>
        <dbReference type="EMBL" id="MPM20438.1"/>
    </source>
</evidence>
<dbReference type="AlphaFoldDB" id="A0A644XXB8"/>
<organism evidence="1">
    <name type="scientific">bioreactor metagenome</name>
    <dbReference type="NCBI Taxonomy" id="1076179"/>
    <lineage>
        <taxon>unclassified sequences</taxon>
        <taxon>metagenomes</taxon>
        <taxon>ecological metagenomes</taxon>
    </lineage>
</organism>
<sequence length="465" mass="53756">MPITEVIETSNSPPLSCRVYPVKKSTYTLISQIAYLIGVPRRIFENIHEPPKLAIYTELEQNKNARIIRSLCCLRMAIILNYQEISTRMKFDNKPLFAIPDLVPEEHISQLRKDSIDFIKINKPLIWHQIEINRLISDRINNCKELFPLWINWSYLRKLFIMPDGLSEDGNEQASQLYYANKKYYPYQVYVNWNPADEGNILYSDAKFTALLYQLNGDRFSDSSKVTDIGEDTRTGIYDFIRVSGKTVLMVDCENSDVYKLCAALQTMAEDVLGKIEKVILFDDVHTTATWDMLDGCFKIPVEHLVIERVKQEKSLVDIRLTGGTFREFYQNHVDSFILATSDSDYWGLISALPEARFLVLAEREKCGVGIREALSESDIFYCYLDDFYSGGAESLKVAALVRDIRSRLDRAVQLNVISMLESACRSTRVQMSELEKQQFFNRYIKPMHIEIENDGSVRIELQKK</sequence>
<accession>A0A644XXB8</accession>
<proteinExistence type="predicted"/>